<evidence type="ECO:0000256" key="2">
    <source>
        <dbReference type="ARBA" id="ARBA00007783"/>
    </source>
</evidence>
<keyword evidence="8 9" id="KW-0472">Membrane</keyword>
<evidence type="ECO:0000256" key="4">
    <source>
        <dbReference type="ARBA" id="ARBA00022475"/>
    </source>
</evidence>
<evidence type="ECO:0000256" key="5">
    <source>
        <dbReference type="ARBA" id="ARBA00022519"/>
    </source>
</evidence>
<name>A0ABS8ERJ0_9FIRM</name>
<evidence type="ECO:0000313" key="12">
    <source>
        <dbReference type="Proteomes" id="UP001299235"/>
    </source>
</evidence>
<comment type="subcellular location">
    <subcellularLocation>
        <location evidence="1">Cell inner membrane</location>
        <topology evidence="1">Multi-pass membrane protein</topology>
    </subcellularLocation>
    <subcellularLocation>
        <location evidence="9">Cell membrane</location>
        <topology evidence="9">Multi-pass membrane protein</topology>
    </subcellularLocation>
</comment>
<dbReference type="PANTHER" id="PTHR30413:SF8">
    <property type="entry name" value="TRANSPORT PERMEASE PROTEIN"/>
    <property type="match status" value="1"/>
</dbReference>
<keyword evidence="4 9" id="KW-1003">Cell membrane</keyword>
<gene>
    <name evidence="11" type="ORF">LKD42_00735</name>
</gene>
<keyword evidence="12" id="KW-1185">Reference proteome</keyword>
<evidence type="ECO:0000256" key="7">
    <source>
        <dbReference type="ARBA" id="ARBA00022989"/>
    </source>
</evidence>
<feature type="transmembrane region" description="Helical" evidence="9">
    <location>
        <begin position="173"/>
        <end position="191"/>
    </location>
</feature>
<organism evidence="11 12">
    <name type="scientific">Hominisplanchenecus faecis</name>
    <dbReference type="NCBI Taxonomy" id="2885351"/>
    <lineage>
        <taxon>Bacteria</taxon>
        <taxon>Bacillati</taxon>
        <taxon>Bacillota</taxon>
        <taxon>Clostridia</taxon>
        <taxon>Lachnospirales</taxon>
        <taxon>Lachnospiraceae</taxon>
        <taxon>Hominisplanchenecus</taxon>
    </lineage>
</organism>
<evidence type="ECO:0000256" key="3">
    <source>
        <dbReference type="ARBA" id="ARBA00022448"/>
    </source>
</evidence>
<dbReference type="EMBL" id="JAJEQE010000001">
    <property type="protein sequence ID" value="MCC2147786.1"/>
    <property type="molecule type" value="Genomic_DNA"/>
</dbReference>
<dbReference type="Proteomes" id="UP001299235">
    <property type="component" value="Unassembled WGS sequence"/>
</dbReference>
<reference evidence="11 12" key="1">
    <citation type="submission" date="2021-10" db="EMBL/GenBank/DDBJ databases">
        <title>Anaerobic single-cell dispensing facilitates the cultivation of human gut bacteria.</title>
        <authorList>
            <person name="Afrizal A."/>
        </authorList>
    </citation>
    <scope>NUCLEOTIDE SEQUENCE [LARGE SCALE GENOMIC DNA]</scope>
    <source>
        <strain evidence="11 12">CLA-AA-H246</strain>
    </source>
</reference>
<proteinExistence type="inferred from homology"/>
<protein>
    <recommendedName>
        <fullName evidence="9">Transport permease protein</fullName>
    </recommendedName>
</protein>
<evidence type="ECO:0000256" key="1">
    <source>
        <dbReference type="ARBA" id="ARBA00004429"/>
    </source>
</evidence>
<feature type="transmembrane region" description="Helical" evidence="9">
    <location>
        <begin position="232"/>
        <end position="252"/>
    </location>
</feature>
<dbReference type="PROSITE" id="PS51012">
    <property type="entry name" value="ABC_TM2"/>
    <property type="match status" value="1"/>
</dbReference>
<comment type="caution">
    <text evidence="11">The sequence shown here is derived from an EMBL/GenBank/DDBJ whole genome shotgun (WGS) entry which is preliminary data.</text>
</comment>
<evidence type="ECO:0000256" key="6">
    <source>
        <dbReference type="ARBA" id="ARBA00022692"/>
    </source>
</evidence>
<dbReference type="PANTHER" id="PTHR30413">
    <property type="entry name" value="INNER MEMBRANE TRANSPORT PERMEASE"/>
    <property type="match status" value="1"/>
</dbReference>
<feature type="transmembrane region" description="Helical" evidence="9">
    <location>
        <begin position="34"/>
        <end position="55"/>
    </location>
</feature>
<feature type="transmembrane region" description="Helical" evidence="9">
    <location>
        <begin position="61"/>
        <end position="77"/>
    </location>
</feature>
<dbReference type="RefSeq" id="WP_248834514.1">
    <property type="nucleotide sequence ID" value="NZ_JAJEQE010000001.1"/>
</dbReference>
<evidence type="ECO:0000259" key="10">
    <source>
        <dbReference type="PROSITE" id="PS51012"/>
    </source>
</evidence>
<dbReference type="Pfam" id="PF01061">
    <property type="entry name" value="ABC2_membrane"/>
    <property type="match status" value="1"/>
</dbReference>
<feature type="domain" description="ABC transmembrane type-2" evidence="10">
    <location>
        <begin position="32"/>
        <end position="254"/>
    </location>
</feature>
<feature type="transmembrane region" description="Helical" evidence="9">
    <location>
        <begin position="139"/>
        <end position="161"/>
    </location>
</feature>
<sequence length="262" mass="30746">MSRFLKDTKKYYKYAIYSAKSKLQSEVASSYLNWLWWVLDPICFMLIYTLIFGVVFNAKEQYFTIFIFIGLTMWDFFNKTLQQSVKIVKNNKSIVAKVYLPKYILVMVRMFVNGFKMLVSFGIVIIMMVIYRVPVSFNILYMIPIMLTLFLFTFGCSTIVAHFGVFVQDLSNVINIVLRLLFYITGIFYNVETRLAKFAPWNKVILHCNPLALLLTSARKCMIYDQTPARKFLLLWMVLSFILSAIGVKIIYKYENSYVKVI</sequence>
<dbReference type="InterPro" id="IPR000412">
    <property type="entry name" value="ABC_2_transport"/>
</dbReference>
<comment type="similarity">
    <text evidence="2 9">Belongs to the ABC-2 integral membrane protein family.</text>
</comment>
<dbReference type="InterPro" id="IPR013525">
    <property type="entry name" value="ABC2_TM"/>
</dbReference>
<evidence type="ECO:0000313" key="11">
    <source>
        <dbReference type="EMBL" id="MCC2147786.1"/>
    </source>
</evidence>
<keyword evidence="7 9" id="KW-1133">Transmembrane helix</keyword>
<keyword evidence="3 9" id="KW-0813">Transport</keyword>
<dbReference type="PRINTS" id="PR00164">
    <property type="entry name" value="ABC2TRNSPORT"/>
</dbReference>
<evidence type="ECO:0000256" key="8">
    <source>
        <dbReference type="ARBA" id="ARBA00023136"/>
    </source>
</evidence>
<keyword evidence="6 9" id="KW-0812">Transmembrane</keyword>
<evidence type="ECO:0000256" key="9">
    <source>
        <dbReference type="RuleBase" id="RU361157"/>
    </source>
</evidence>
<keyword evidence="5" id="KW-0997">Cell inner membrane</keyword>
<accession>A0ABS8ERJ0</accession>
<feature type="transmembrane region" description="Helical" evidence="9">
    <location>
        <begin position="110"/>
        <end position="133"/>
    </location>
</feature>
<dbReference type="InterPro" id="IPR047817">
    <property type="entry name" value="ABC2_TM_bact-type"/>
</dbReference>